<dbReference type="InterPro" id="IPR011766">
    <property type="entry name" value="TPP_enzyme_TPP-bd"/>
</dbReference>
<evidence type="ECO:0000256" key="5">
    <source>
        <dbReference type="ARBA" id="ARBA00023211"/>
    </source>
</evidence>
<dbReference type="Gene3D" id="3.40.50.970">
    <property type="match status" value="2"/>
</dbReference>
<dbReference type="GO" id="GO:0030976">
    <property type="term" value="F:thiamine pyrophosphate binding"/>
    <property type="evidence" value="ECO:0007669"/>
    <property type="project" value="UniProtKB-UniRule"/>
</dbReference>
<dbReference type="PIRSF" id="PIRSF004983">
    <property type="entry name" value="MenD"/>
    <property type="match status" value="1"/>
</dbReference>
<dbReference type="Pfam" id="PF02775">
    <property type="entry name" value="TPP_enzyme_C"/>
    <property type="match status" value="1"/>
</dbReference>
<dbReference type="GO" id="GO:0070204">
    <property type="term" value="F:2-succinyl-5-enolpyruvyl-6-hydroxy-3-cyclohexene-1-carboxylic-acid synthase activity"/>
    <property type="evidence" value="ECO:0007669"/>
    <property type="project" value="UniProtKB-UniRule"/>
</dbReference>
<evidence type="ECO:0000313" key="11">
    <source>
        <dbReference type="Proteomes" id="UP000588586"/>
    </source>
</evidence>
<sequence>MVDELVRQGVRHVVVCPGSRSAPFAYAVQAAERAGRLTMHVRVDERSAAFLGLGLAKLTRVPAVVVTTSGTAVANLHPAVLEAHHGVVPLLVLSADRPVELRRTGANQTTVQPGMFGDAARAEFDVEAPTSDDLVGAEAGSWRAVVGSAVAASRGVGSEPGPVHLNVQLREPLVPDADEAGPADTVGKAGTLGGAESLGQQGGSRPSAFPAATGAGDGVQQLDEFDPTIERTLVVVGDLPEPGQFEQAVAWASAHGWPAVAEPFGDHPRPGVIPGGPLVLSDPGWLDAHAPDRVVTVGRLTLSRPVSALLRRPGVIVEAVAAHQWIVNRPKEIRTHPASLLDQRPRRPRDTSWADEWRTVGHRVAAALAEQPPAWPTGTAVAATVLGALPDNAVLFLGSSNGVRDVDYLAGGRTRPLTVVANRGLAGIDGCVSTAAGIALAGDGPAYALMGDLTFLHDANGLLVGPLEHQPDLTIVVVNDDGGGIFTTLEPGAPELAEDFERVFGTPTGTDLAALCAAHHVRHVLAESPDQLTTAVTEQPHGLTVVEVPVDRSTHRTERDRLRAVATKALRQ</sequence>
<dbReference type="UniPathway" id="UPA00079"/>
<dbReference type="PANTHER" id="PTHR42916:SF1">
    <property type="entry name" value="PROTEIN PHYLLO, CHLOROPLASTIC"/>
    <property type="match status" value="1"/>
</dbReference>
<keyword evidence="5 6" id="KW-0464">Manganese</keyword>
<dbReference type="SUPFAM" id="SSF52518">
    <property type="entry name" value="Thiamin diphosphate-binding fold (THDP-binding)"/>
    <property type="match status" value="2"/>
</dbReference>
<dbReference type="Pfam" id="PF02776">
    <property type="entry name" value="TPP_enzyme_N"/>
    <property type="match status" value="1"/>
</dbReference>
<keyword evidence="11" id="KW-1185">Reference proteome</keyword>
<dbReference type="CDD" id="cd02009">
    <property type="entry name" value="TPP_SHCHC_synthase"/>
    <property type="match status" value="1"/>
</dbReference>
<dbReference type="Gene3D" id="3.40.50.1220">
    <property type="entry name" value="TPP-binding domain"/>
    <property type="match status" value="1"/>
</dbReference>
<comment type="subunit">
    <text evidence="6">Homodimer.</text>
</comment>
<feature type="region of interest" description="Disordered" evidence="7">
    <location>
        <begin position="175"/>
        <end position="220"/>
    </location>
</feature>
<feature type="domain" description="Thiamine pyrophosphate enzyme TPP-binding" evidence="8">
    <location>
        <begin position="414"/>
        <end position="547"/>
    </location>
</feature>
<keyword evidence="6" id="KW-0474">Menaquinone biosynthesis</keyword>
<dbReference type="EC" id="2.2.1.9" evidence="6"/>
<evidence type="ECO:0000259" key="9">
    <source>
        <dbReference type="Pfam" id="PF02776"/>
    </source>
</evidence>
<comment type="pathway">
    <text evidence="6">Quinol/quinone metabolism; menaquinone biosynthesis.</text>
</comment>
<dbReference type="CDD" id="cd07037">
    <property type="entry name" value="TPP_PYR_MenD"/>
    <property type="match status" value="1"/>
</dbReference>
<dbReference type="AlphaFoldDB" id="A0A849HLK9"/>
<evidence type="ECO:0000256" key="6">
    <source>
        <dbReference type="HAMAP-Rule" id="MF_01659"/>
    </source>
</evidence>
<comment type="caution">
    <text evidence="10">The sequence shown here is derived from an EMBL/GenBank/DDBJ whole genome shotgun (WGS) entry which is preliminary data.</text>
</comment>
<evidence type="ECO:0000256" key="1">
    <source>
        <dbReference type="ARBA" id="ARBA00022679"/>
    </source>
</evidence>
<dbReference type="InterPro" id="IPR029061">
    <property type="entry name" value="THDP-binding"/>
</dbReference>
<comment type="function">
    <text evidence="6">Catalyzes the thiamine diphosphate-dependent decarboxylation of 2-oxoglutarate and the subsequent addition of the resulting succinic semialdehyde-thiamine pyrophosphate anion to isochorismate to yield 2-succinyl-5-enolpyruvyl-6-hydroxy-3-cyclohexene-1-carboxylate (SEPHCHC).</text>
</comment>
<protein>
    <recommendedName>
        <fullName evidence="6">2-succinyl-5-enolpyruvyl-6-hydroxy-3-cyclohexene-1-carboxylate synthase</fullName>
        <shortName evidence="6">SEPHCHC synthase</shortName>
        <ecNumber evidence="6">2.2.1.9</ecNumber>
    </recommendedName>
    <alternativeName>
        <fullName evidence="6">Menaquinone biosynthesis protein MenD</fullName>
    </alternativeName>
</protein>
<evidence type="ECO:0000256" key="2">
    <source>
        <dbReference type="ARBA" id="ARBA00022723"/>
    </source>
</evidence>
<evidence type="ECO:0000256" key="7">
    <source>
        <dbReference type="SAM" id="MobiDB-lite"/>
    </source>
</evidence>
<dbReference type="HAMAP" id="MF_01659">
    <property type="entry name" value="MenD"/>
    <property type="match status" value="1"/>
</dbReference>
<dbReference type="UniPathway" id="UPA01057">
    <property type="reaction ID" value="UER00164"/>
</dbReference>
<keyword evidence="2 6" id="KW-0479">Metal-binding</keyword>
<keyword evidence="1 6" id="KW-0808">Transferase</keyword>
<dbReference type="GO" id="GO:0009234">
    <property type="term" value="P:menaquinone biosynthetic process"/>
    <property type="evidence" value="ECO:0007669"/>
    <property type="project" value="UniProtKB-UniRule"/>
</dbReference>
<proteinExistence type="inferred from homology"/>
<keyword evidence="3 6" id="KW-0460">Magnesium</keyword>
<accession>A0A849HLK9</accession>
<comment type="cofactor">
    <cofactor evidence="6">
        <name>Mg(2+)</name>
        <dbReference type="ChEBI" id="CHEBI:18420"/>
    </cofactor>
    <cofactor evidence="6">
        <name>Mn(2+)</name>
        <dbReference type="ChEBI" id="CHEBI:29035"/>
    </cofactor>
</comment>
<evidence type="ECO:0000313" key="10">
    <source>
        <dbReference type="EMBL" id="NNM47563.1"/>
    </source>
</evidence>
<dbReference type="GO" id="GO:0030145">
    <property type="term" value="F:manganese ion binding"/>
    <property type="evidence" value="ECO:0007669"/>
    <property type="project" value="UniProtKB-UniRule"/>
</dbReference>
<comment type="catalytic activity">
    <reaction evidence="6">
        <text>isochorismate + 2-oxoglutarate + H(+) = 5-enolpyruvoyl-6-hydroxy-2-succinyl-cyclohex-3-ene-1-carboxylate + CO2</text>
        <dbReference type="Rhea" id="RHEA:25593"/>
        <dbReference type="ChEBI" id="CHEBI:15378"/>
        <dbReference type="ChEBI" id="CHEBI:16526"/>
        <dbReference type="ChEBI" id="CHEBI:16810"/>
        <dbReference type="ChEBI" id="CHEBI:29780"/>
        <dbReference type="ChEBI" id="CHEBI:58818"/>
        <dbReference type="EC" id="2.2.1.9"/>
    </reaction>
</comment>
<dbReference type="InterPro" id="IPR012001">
    <property type="entry name" value="Thiamin_PyroP_enz_TPP-bd_dom"/>
</dbReference>
<dbReference type="Proteomes" id="UP000588586">
    <property type="component" value="Unassembled WGS sequence"/>
</dbReference>
<dbReference type="NCBIfam" id="TIGR00173">
    <property type="entry name" value="menD"/>
    <property type="match status" value="1"/>
</dbReference>
<evidence type="ECO:0000256" key="4">
    <source>
        <dbReference type="ARBA" id="ARBA00023052"/>
    </source>
</evidence>
<organism evidence="10 11">
    <name type="scientific">Knoellia koreensis</name>
    <dbReference type="NCBI Taxonomy" id="2730921"/>
    <lineage>
        <taxon>Bacteria</taxon>
        <taxon>Bacillati</taxon>
        <taxon>Actinomycetota</taxon>
        <taxon>Actinomycetes</taxon>
        <taxon>Micrococcales</taxon>
        <taxon>Intrasporangiaceae</taxon>
        <taxon>Knoellia</taxon>
    </lineage>
</organism>
<dbReference type="PANTHER" id="PTHR42916">
    <property type="entry name" value="2-SUCCINYL-5-ENOLPYRUVYL-6-HYDROXY-3-CYCLOHEXENE-1-CARBOXYLATE SYNTHASE"/>
    <property type="match status" value="1"/>
</dbReference>
<reference evidence="10 11" key="1">
    <citation type="submission" date="2020-04" db="EMBL/GenBank/DDBJ databases">
        <title>Knoellia sp. isolate from air conditioner.</title>
        <authorList>
            <person name="Chea S."/>
            <person name="Kim D.-U."/>
        </authorList>
    </citation>
    <scope>NUCLEOTIDE SEQUENCE [LARGE SCALE GENOMIC DNA]</scope>
    <source>
        <strain evidence="10 11">DB2414S</strain>
    </source>
</reference>
<evidence type="ECO:0000259" key="8">
    <source>
        <dbReference type="Pfam" id="PF02775"/>
    </source>
</evidence>
<evidence type="ECO:0000256" key="3">
    <source>
        <dbReference type="ARBA" id="ARBA00022842"/>
    </source>
</evidence>
<dbReference type="InterPro" id="IPR004433">
    <property type="entry name" value="MenaQ_synth_MenD"/>
</dbReference>
<feature type="domain" description="Thiamine pyrophosphate enzyme N-terminal TPP-binding" evidence="9">
    <location>
        <begin position="1"/>
        <end position="109"/>
    </location>
</feature>
<name>A0A849HLK9_9MICO</name>
<dbReference type="EMBL" id="JABEPQ010000004">
    <property type="protein sequence ID" value="NNM47563.1"/>
    <property type="molecule type" value="Genomic_DNA"/>
</dbReference>
<comment type="cofactor">
    <cofactor evidence="6">
        <name>thiamine diphosphate</name>
        <dbReference type="ChEBI" id="CHEBI:58937"/>
    </cofactor>
    <text evidence="6">Binds 1 thiamine pyrophosphate per subunit.</text>
</comment>
<comment type="similarity">
    <text evidence="6">Belongs to the TPP enzyme family. MenD subfamily.</text>
</comment>
<dbReference type="GO" id="GO:0000287">
    <property type="term" value="F:magnesium ion binding"/>
    <property type="evidence" value="ECO:0007669"/>
    <property type="project" value="UniProtKB-UniRule"/>
</dbReference>
<gene>
    <name evidence="6 10" type="primary">menD</name>
    <name evidence="10" type="ORF">HJG52_16350</name>
</gene>
<comment type="pathway">
    <text evidence="6">Quinol/quinone metabolism; 1,4-dihydroxy-2-naphthoate biosynthesis; 1,4-dihydroxy-2-naphthoate from chorismate: step 2/7.</text>
</comment>
<keyword evidence="4 6" id="KW-0786">Thiamine pyrophosphate</keyword>